<name>A0A4V2XJ46_9ACTN</name>
<keyword evidence="11" id="KW-1185">Reference proteome</keyword>
<feature type="transmembrane region" description="Helical" evidence="7">
    <location>
        <begin position="85"/>
        <end position="105"/>
    </location>
</feature>
<evidence type="ECO:0000259" key="9">
    <source>
        <dbReference type="PROSITE" id="PS50929"/>
    </source>
</evidence>
<evidence type="ECO:0000256" key="4">
    <source>
        <dbReference type="ARBA" id="ARBA00022840"/>
    </source>
</evidence>
<dbReference type="Gene3D" id="1.20.1560.10">
    <property type="entry name" value="ABC transporter type 1, transmembrane domain"/>
    <property type="match status" value="1"/>
</dbReference>
<keyword evidence="4 10" id="KW-0067">ATP-binding</keyword>
<evidence type="ECO:0000256" key="5">
    <source>
        <dbReference type="ARBA" id="ARBA00022989"/>
    </source>
</evidence>
<dbReference type="GO" id="GO:0005886">
    <property type="term" value="C:plasma membrane"/>
    <property type="evidence" value="ECO:0007669"/>
    <property type="project" value="UniProtKB-SubCell"/>
</dbReference>
<feature type="transmembrane region" description="Helical" evidence="7">
    <location>
        <begin position="53"/>
        <end position="73"/>
    </location>
</feature>
<dbReference type="SUPFAM" id="SSF52540">
    <property type="entry name" value="P-loop containing nucleoside triphosphate hydrolases"/>
    <property type="match status" value="1"/>
</dbReference>
<dbReference type="SMART" id="SM00382">
    <property type="entry name" value="AAA"/>
    <property type="match status" value="1"/>
</dbReference>
<sequence length="603" mass="64392">MITIARIAAATAIRTAPGLTLLYVLVMLAEAVLPIAVAWLTKMVVDTLAGDGPGTGLAALALGLAGAGVLVAALPQVSQYLGSQIGRLFTAHTTAELFTATLRFASLRPYEDPEFHDRLRLAQNSLQTGQGVIMGSFRIIQSSITLVGMVGSLLVISPVLTGIVLATGGPALVAQLRMSRRRAAMLWDIGPAERRQMFYGDLLGTVEAAKEIRLFGSGGFLRDRMMSELRTANDARRRMDLRELSVEGLLTLLAAAVAGGGLVWAVVAAGSGALSVGDVSLLIAAVAAVQSALNGLVSGIAGLHQDLIMFGHYVTVVRTGPDLPVPAESAPLPRLRHGIRLTDVWFRYSDDHPWILRGLDLFIPAGTAVAVVGLNGAGKSTLVKLLCRFYDPQHGTITWDGVDIRDVRPEDLRHRISGVFQDHMTYDMTAADNISIGYVAAREDRTRIQAAAQRAGIDGTLSSLPRGYDTLLTRIFFSEEDKGDPDTGVVLSGGQWQRTALARAMFRGRRDLMILDEPSAGLDPEAEADVHARTRRQGDGATTLLISHRLNTVRDADLIVVIENGVVVESGTHARLMAAAGGYARLFRLQASGYQEPESAGVS</sequence>
<accession>A0A4V2XJ46</accession>
<evidence type="ECO:0000256" key="1">
    <source>
        <dbReference type="ARBA" id="ARBA00004651"/>
    </source>
</evidence>
<reference evidence="10 11" key="1">
    <citation type="submission" date="2019-02" db="EMBL/GenBank/DDBJ databases">
        <title>Draft genome sequences of novel Actinobacteria.</title>
        <authorList>
            <person name="Sahin N."/>
            <person name="Ay H."/>
            <person name="Saygin H."/>
        </authorList>
    </citation>
    <scope>NUCLEOTIDE SEQUENCE [LARGE SCALE GENOMIC DNA]</scope>
    <source>
        <strain evidence="10 11">KC201</strain>
    </source>
</reference>
<comment type="caution">
    <text evidence="10">The sequence shown here is derived from an EMBL/GenBank/DDBJ whole genome shotgun (WGS) entry which is preliminary data.</text>
</comment>
<feature type="domain" description="ABC transporter" evidence="8">
    <location>
        <begin position="339"/>
        <end position="589"/>
    </location>
</feature>
<dbReference type="AlphaFoldDB" id="A0A4V2XJ46"/>
<dbReference type="Gene3D" id="3.40.50.300">
    <property type="entry name" value="P-loop containing nucleotide triphosphate hydrolases"/>
    <property type="match status" value="1"/>
</dbReference>
<evidence type="ECO:0000256" key="7">
    <source>
        <dbReference type="SAM" id="Phobius"/>
    </source>
</evidence>
<dbReference type="RefSeq" id="WP_132338194.1">
    <property type="nucleotide sequence ID" value="NZ_SMJZ01000164.1"/>
</dbReference>
<dbReference type="GO" id="GO:0015421">
    <property type="term" value="F:ABC-type oligopeptide transporter activity"/>
    <property type="evidence" value="ECO:0007669"/>
    <property type="project" value="TreeGrafter"/>
</dbReference>
<dbReference type="InterPro" id="IPR039421">
    <property type="entry name" value="Type_1_exporter"/>
</dbReference>
<keyword evidence="2 7" id="KW-0812">Transmembrane</keyword>
<evidence type="ECO:0000313" key="11">
    <source>
        <dbReference type="Proteomes" id="UP000295157"/>
    </source>
</evidence>
<feature type="transmembrane region" description="Helical" evidence="7">
    <location>
        <begin position="21"/>
        <end position="41"/>
    </location>
</feature>
<evidence type="ECO:0000256" key="6">
    <source>
        <dbReference type="ARBA" id="ARBA00023136"/>
    </source>
</evidence>
<evidence type="ECO:0000256" key="3">
    <source>
        <dbReference type="ARBA" id="ARBA00022741"/>
    </source>
</evidence>
<dbReference type="PROSITE" id="PS50929">
    <property type="entry name" value="ABC_TM1F"/>
    <property type="match status" value="1"/>
</dbReference>
<proteinExistence type="predicted"/>
<dbReference type="PANTHER" id="PTHR43394:SF1">
    <property type="entry name" value="ATP-BINDING CASSETTE SUB-FAMILY B MEMBER 10, MITOCHONDRIAL"/>
    <property type="match status" value="1"/>
</dbReference>
<dbReference type="GO" id="GO:0005524">
    <property type="term" value="F:ATP binding"/>
    <property type="evidence" value="ECO:0007669"/>
    <property type="project" value="UniProtKB-KW"/>
</dbReference>
<dbReference type="PROSITE" id="PS50893">
    <property type="entry name" value="ABC_TRANSPORTER_2"/>
    <property type="match status" value="1"/>
</dbReference>
<dbReference type="GO" id="GO:0016887">
    <property type="term" value="F:ATP hydrolysis activity"/>
    <property type="evidence" value="ECO:0007669"/>
    <property type="project" value="InterPro"/>
</dbReference>
<feature type="domain" description="ABC transmembrane type-1" evidence="9">
    <location>
        <begin position="21"/>
        <end position="305"/>
    </location>
</feature>
<evidence type="ECO:0000256" key="2">
    <source>
        <dbReference type="ARBA" id="ARBA00022692"/>
    </source>
</evidence>
<keyword evidence="3" id="KW-0547">Nucleotide-binding</keyword>
<feature type="transmembrane region" description="Helical" evidence="7">
    <location>
        <begin position="246"/>
        <end position="267"/>
    </location>
</feature>
<dbReference type="Pfam" id="PF00005">
    <property type="entry name" value="ABC_tran"/>
    <property type="match status" value="1"/>
</dbReference>
<dbReference type="SUPFAM" id="SSF90123">
    <property type="entry name" value="ABC transporter transmembrane region"/>
    <property type="match status" value="1"/>
</dbReference>
<dbReference type="InterPro" id="IPR003593">
    <property type="entry name" value="AAA+_ATPase"/>
</dbReference>
<organism evidence="10 11">
    <name type="scientific">Nonomuraea longispora</name>
    <dbReference type="NCBI Taxonomy" id="1848320"/>
    <lineage>
        <taxon>Bacteria</taxon>
        <taxon>Bacillati</taxon>
        <taxon>Actinomycetota</taxon>
        <taxon>Actinomycetes</taxon>
        <taxon>Streptosporangiales</taxon>
        <taxon>Streptosporangiaceae</taxon>
        <taxon>Nonomuraea</taxon>
    </lineage>
</organism>
<dbReference type="InterPro" id="IPR011527">
    <property type="entry name" value="ABC1_TM_dom"/>
</dbReference>
<gene>
    <name evidence="10" type="ORF">E1267_32430</name>
</gene>
<keyword evidence="5 7" id="KW-1133">Transmembrane helix</keyword>
<dbReference type="Proteomes" id="UP000295157">
    <property type="component" value="Unassembled WGS sequence"/>
</dbReference>
<dbReference type="InterPro" id="IPR036640">
    <property type="entry name" value="ABC1_TM_sf"/>
</dbReference>
<dbReference type="InterPro" id="IPR027417">
    <property type="entry name" value="P-loop_NTPase"/>
</dbReference>
<evidence type="ECO:0000259" key="8">
    <source>
        <dbReference type="PROSITE" id="PS50893"/>
    </source>
</evidence>
<feature type="transmembrane region" description="Helical" evidence="7">
    <location>
        <begin position="144"/>
        <end position="173"/>
    </location>
</feature>
<dbReference type="EMBL" id="SMJZ01000164">
    <property type="protein sequence ID" value="TDC01256.1"/>
    <property type="molecule type" value="Genomic_DNA"/>
</dbReference>
<evidence type="ECO:0000313" key="10">
    <source>
        <dbReference type="EMBL" id="TDC01256.1"/>
    </source>
</evidence>
<comment type="subcellular location">
    <subcellularLocation>
        <location evidence="1">Cell membrane</location>
        <topology evidence="1">Multi-pass membrane protein</topology>
    </subcellularLocation>
</comment>
<dbReference type="OrthoDB" id="9806127at2"/>
<feature type="transmembrane region" description="Helical" evidence="7">
    <location>
        <begin position="279"/>
        <end position="303"/>
    </location>
</feature>
<keyword evidence="6 7" id="KW-0472">Membrane</keyword>
<dbReference type="PANTHER" id="PTHR43394">
    <property type="entry name" value="ATP-DEPENDENT PERMEASE MDL1, MITOCHONDRIAL"/>
    <property type="match status" value="1"/>
</dbReference>
<protein>
    <submittedName>
        <fullName evidence="10">ABC transporter ATP-binding protein</fullName>
    </submittedName>
</protein>
<dbReference type="InterPro" id="IPR003439">
    <property type="entry name" value="ABC_transporter-like_ATP-bd"/>
</dbReference>